<dbReference type="CDD" id="cd01714">
    <property type="entry name" value="ETF_beta"/>
    <property type="match status" value="1"/>
</dbReference>
<evidence type="ECO:0000256" key="3">
    <source>
        <dbReference type="ARBA" id="ARBA00022448"/>
    </source>
</evidence>
<evidence type="ECO:0000313" key="7">
    <source>
        <dbReference type="Proteomes" id="UP000239522"/>
    </source>
</evidence>
<dbReference type="OrthoDB" id="9804960at2"/>
<keyword evidence="7" id="KW-1185">Reference proteome</keyword>
<dbReference type="PANTHER" id="PTHR21294">
    <property type="entry name" value="ELECTRON TRANSFER FLAVOPROTEIN BETA-SUBUNIT"/>
    <property type="match status" value="1"/>
</dbReference>
<sequence>MKILVCISHVPDTTSKINFTENDTKFDTNGVQFVINPYDEFCLTRAMWFKEKQGASVTVVNVGNASTEPTLRKALAIGADDAVRVDMEATDGLSVAKQLAEVVKSGGYDLVLAGRESIDYNGAMVPGMLATLLDFNFVNGCIGIEVDGNSVSLSREIDGGNESLTTSLPLVVAGQKGIVEEKDLRIPNMRGIMMARKKPLNVVEQIASDNATSIESFEKPAPKGTVKLIDADNVDELINLLHNEAKVI</sequence>
<dbReference type="PANTHER" id="PTHR21294:SF8">
    <property type="entry name" value="ELECTRON TRANSFER FLAVOPROTEIN SUBUNIT BETA"/>
    <property type="match status" value="1"/>
</dbReference>
<evidence type="ECO:0000259" key="5">
    <source>
        <dbReference type="SMART" id="SM00893"/>
    </source>
</evidence>
<keyword evidence="3" id="KW-0813">Transport</keyword>
<dbReference type="SMART" id="SM00893">
    <property type="entry name" value="ETF"/>
    <property type="match status" value="1"/>
</dbReference>
<dbReference type="Pfam" id="PF01012">
    <property type="entry name" value="ETF"/>
    <property type="match status" value="1"/>
</dbReference>
<dbReference type="AlphaFoldDB" id="A0A2S7KZD2"/>
<dbReference type="PIRSF" id="PIRSF000090">
    <property type="entry name" value="Beta-ETF"/>
    <property type="match status" value="1"/>
</dbReference>
<dbReference type="Gene3D" id="3.40.50.620">
    <property type="entry name" value="HUPs"/>
    <property type="match status" value="1"/>
</dbReference>
<dbReference type="InterPro" id="IPR014729">
    <property type="entry name" value="Rossmann-like_a/b/a_fold"/>
</dbReference>
<comment type="similarity">
    <text evidence="1">Belongs to the ETF beta-subunit/FixA family.</text>
</comment>
<dbReference type="Proteomes" id="UP000239522">
    <property type="component" value="Unassembled WGS sequence"/>
</dbReference>
<dbReference type="GO" id="GO:0009055">
    <property type="term" value="F:electron transfer activity"/>
    <property type="evidence" value="ECO:0007669"/>
    <property type="project" value="InterPro"/>
</dbReference>
<organism evidence="6 7">
    <name type="scientific">Polaribacter filamentus</name>
    <dbReference type="NCBI Taxonomy" id="53483"/>
    <lineage>
        <taxon>Bacteria</taxon>
        <taxon>Pseudomonadati</taxon>
        <taxon>Bacteroidota</taxon>
        <taxon>Flavobacteriia</taxon>
        <taxon>Flavobacteriales</taxon>
        <taxon>Flavobacteriaceae</taxon>
    </lineage>
</organism>
<keyword evidence="4" id="KW-0249">Electron transport</keyword>
<evidence type="ECO:0000256" key="4">
    <source>
        <dbReference type="ARBA" id="ARBA00022982"/>
    </source>
</evidence>
<accession>A0A2S7KZD2</accession>
<dbReference type="InterPro" id="IPR033948">
    <property type="entry name" value="ETF_beta_N"/>
</dbReference>
<comment type="caution">
    <text evidence="6">The sequence shown here is derived from an EMBL/GenBank/DDBJ whole genome shotgun (WGS) entry which is preliminary data.</text>
</comment>
<dbReference type="EMBL" id="MQUA01000013">
    <property type="protein sequence ID" value="PQB07977.1"/>
    <property type="molecule type" value="Genomic_DNA"/>
</dbReference>
<proteinExistence type="inferred from homology"/>
<dbReference type="SUPFAM" id="SSF52402">
    <property type="entry name" value="Adenine nucleotide alpha hydrolases-like"/>
    <property type="match status" value="1"/>
</dbReference>
<evidence type="ECO:0000256" key="2">
    <source>
        <dbReference type="ARBA" id="ARBA00016797"/>
    </source>
</evidence>
<evidence type="ECO:0000256" key="1">
    <source>
        <dbReference type="ARBA" id="ARBA00007557"/>
    </source>
</evidence>
<evidence type="ECO:0000313" key="6">
    <source>
        <dbReference type="EMBL" id="PQB07977.1"/>
    </source>
</evidence>
<dbReference type="GO" id="GO:0005829">
    <property type="term" value="C:cytosol"/>
    <property type="evidence" value="ECO:0007669"/>
    <property type="project" value="TreeGrafter"/>
</dbReference>
<protein>
    <recommendedName>
        <fullName evidence="2">Electron transfer flavoprotein subunit beta</fullName>
    </recommendedName>
</protein>
<feature type="domain" description="Electron transfer flavoprotein alpha/beta-subunit N-terminal" evidence="5">
    <location>
        <begin position="23"/>
        <end position="212"/>
    </location>
</feature>
<dbReference type="RefSeq" id="WP_104810179.1">
    <property type="nucleotide sequence ID" value="NZ_MQUA01000013.1"/>
</dbReference>
<name>A0A2S7KZD2_9FLAO</name>
<dbReference type="InterPro" id="IPR012255">
    <property type="entry name" value="ETF_b"/>
</dbReference>
<dbReference type="InterPro" id="IPR014730">
    <property type="entry name" value="ETF_a/b_N"/>
</dbReference>
<gene>
    <name evidence="6" type="ORF">BST83_13080</name>
</gene>
<reference evidence="6 7" key="1">
    <citation type="submission" date="2016-11" db="EMBL/GenBank/DDBJ databases">
        <title>Trade-off between light-utilization and light-protection in marine flavobacteria.</title>
        <authorList>
            <person name="Kumagai Y."/>
        </authorList>
    </citation>
    <scope>NUCLEOTIDE SEQUENCE [LARGE SCALE GENOMIC DNA]</scope>
    <source>
        <strain evidence="6 7">ATCC 700397</strain>
    </source>
</reference>